<evidence type="ECO:0008006" key="3">
    <source>
        <dbReference type="Google" id="ProtNLM"/>
    </source>
</evidence>
<comment type="caution">
    <text evidence="1">The sequence shown here is derived from an EMBL/GenBank/DDBJ whole genome shotgun (WGS) entry which is preliminary data.</text>
</comment>
<reference evidence="1" key="1">
    <citation type="submission" date="2012-07" db="EMBL/GenBank/DDBJ databases">
        <title>The Genome Sequence of Myroides odoratimimus CCUG 10230.</title>
        <authorList>
            <consortium name="The Broad Institute Genome Sequencing Platform"/>
            <person name="Earl A."/>
            <person name="Ward D."/>
            <person name="Feldgarden M."/>
            <person name="Gevers D."/>
            <person name="Huys G."/>
            <person name="Walker B."/>
            <person name="Young S.K."/>
            <person name="Zeng Q."/>
            <person name="Gargeya S."/>
            <person name="Fitzgerald M."/>
            <person name="Haas B."/>
            <person name="Abouelleil A."/>
            <person name="Alvarado L."/>
            <person name="Arachchi H.M."/>
            <person name="Berlin A.M."/>
            <person name="Chapman S.B."/>
            <person name="Goldberg J."/>
            <person name="Griggs A."/>
            <person name="Gujja S."/>
            <person name="Hansen M."/>
            <person name="Howarth C."/>
            <person name="Imamovic A."/>
            <person name="Larimer J."/>
            <person name="McCowen C."/>
            <person name="Montmayeur A."/>
            <person name="Murphy C."/>
            <person name="Neiman D."/>
            <person name="Pearson M."/>
            <person name="Priest M."/>
            <person name="Roberts A."/>
            <person name="Saif S."/>
            <person name="Shea T."/>
            <person name="Sisk P."/>
            <person name="Sykes S."/>
            <person name="Wortman J."/>
            <person name="Nusbaum C."/>
            <person name="Birren B."/>
        </authorList>
    </citation>
    <scope>NUCLEOTIDE SEQUENCE [LARGE SCALE GENOMIC DNA]</scope>
    <source>
        <strain evidence="1">CCUG 10230</strain>
    </source>
</reference>
<sequence>MRRIILDIDEYLAGHKGSLVVGIVTLLSFAENKRLVSSSNFDEYGVLKREVVLYEDDLTEEGKLVFMDILKDWLSYIEGGEKKGSDGKYLTQLYKRQKEIIEKIEKSTQWSWTLAVSEHWSVGINNPIGEGYLEDTLLFTAENIKDGRGIYVMYSNDKVGYEVEYMEYNRVLGSWDYEGEFRKYEVLCQSHDLGSVKEVVQKLLNQTDQDLLPFVQYGYWYVVVHKLIRGKKSYQSNELLYFASNDKLFIEVFWIDNQFKVSLVKVKHPVSKGTTNVDLNNMLEHHITYADTEEELMRKLERVLCMPYEFIPHK</sequence>
<protein>
    <recommendedName>
        <fullName evidence="3">DUF4935 domain-containing protein</fullName>
    </recommendedName>
</protein>
<organism evidence="1 2">
    <name type="scientific">Myroides odoratimimus CCUG 10230</name>
    <dbReference type="NCBI Taxonomy" id="883150"/>
    <lineage>
        <taxon>Bacteria</taxon>
        <taxon>Pseudomonadati</taxon>
        <taxon>Bacteroidota</taxon>
        <taxon>Flavobacteriia</taxon>
        <taxon>Flavobacteriales</taxon>
        <taxon>Flavobacteriaceae</taxon>
        <taxon>Myroides</taxon>
    </lineage>
</organism>
<gene>
    <name evidence="1" type="ORF">HMPREF9712_00784</name>
</gene>
<keyword evidence="2" id="KW-1185">Reference proteome</keyword>
<name>A0ABN0ECK2_9FLAO</name>
<dbReference type="EMBL" id="AGEC02000003">
    <property type="protein sequence ID" value="EHO11127.1"/>
    <property type="molecule type" value="Genomic_DNA"/>
</dbReference>
<proteinExistence type="predicted"/>
<evidence type="ECO:0000313" key="2">
    <source>
        <dbReference type="Proteomes" id="UP000005402"/>
    </source>
</evidence>
<evidence type="ECO:0000313" key="1">
    <source>
        <dbReference type="EMBL" id="EHO11127.1"/>
    </source>
</evidence>
<dbReference type="RefSeq" id="WP_006257520.1">
    <property type="nucleotide sequence ID" value="NZ_KE161015.1"/>
</dbReference>
<accession>A0ABN0ECK2</accession>
<dbReference type="Proteomes" id="UP000005402">
    <property type="component" value="Unassembled WGS sequence"/>
</dbReference>